<reference evidence="3" key="2">
    <citation type="submission" date="2010-11" db="EMBL/GenBank/DDBJ databases">
        <authorList>
            <consortium name="The Broad Institute Genome Sequencing Platform"/>
            <person name="Earl A."/>
            <person name="Ward D."/>
            <person name="Feldgarden M."/>
            <person name="Gevers D."/>
            <person name="Butler R."/>
            <person name="Young S.K."/>
            <person name="Zeng Q."/>
            <person name="Gargeya S."/>
            <person name="Fitzgerald M."/>
            <person name="Haas B."/>
            <person name="Abouelleil A."/>
            <person name="Alvarado L."/>
            <person name="Arachchi H.M."/>
            <person name="Berlin A."/>
            <person name="Brown A."/>
            <person name="Chapman S.B."/>
            <person name="Chen Z."/>
            <person name="Dunbar C."/>
            <person name="Freedman E."/>
            <person name="Gearin G."/>
            <person name="Gellesch M."/>
            <person name="Goldberg J."/>
            <person name="Griggs A."/>
            <person name="Gujja S."/>
            <person name="Heilman E."/>
            <person name="Heiman D."/>
            <person name="Howarth C."/>
            <person name="Larson L."/>
            <person name="Lui A."/>
            <person name="MacDonald P.J.P."/>
            <person name="Mehta T."/>
            <person name="Montmayeur A."/>
            <person name="Murphy C."/>
            <person name="Neiman D."/>
            <person name="Pearson M."/>
            <person name="Priest M."/>
            <person name="Roberts A."/>
            <person name="Saif S."/>
            <person name="Shea T."/>
            <person name="Shenoy N."/>
            <person name="Sisk P."/>
            <person name="Stolte C."/>
            <person name="Sykes S."/>
            <person name="White J."/>
            <person name="Yandava C."/>
            <person name="Wortman J."/>
            <person name="Nusbaum C."/>
            <person name="Birren B."/>
        </authorList>
    </citation>
    <scope>NUCLEOTIDE SEQUENCE</scope>
    <source>
        <strain evidence="3">P1A1 Lamole</strain>
    </source>
</reference>
<dbReference type="AlphaFoldDB" id="U5GZK9"/>
<evidence type="ECO:0000313" key="5">
    <source>
        <dbReference type="Proteomes" id="UP000017200"/>
    </source>
</evidence>
<keyword evidence="5" id="KW-1185">Reference proteome</keyword>
<feature type="transmembrane region" description="Helical" evidence="2">
    <location>
        <begin position="60"/>
        <end position="80"/>
    </location>
</feature>
<evidence type="ECO:0000256" key="2">
    <source>
        <dbReference type="SAM" id="Phobius"/>
    </source>
</evidence>
<keyword evidence="2" id="KW-0472">Membrane</keyword>
<evidence type="ECO:0000313" key="3">
    <source>
        <dbReference type="EMBL" id="KDE09291.1"/>
    </source>
</evidence>
<dbReference type="OrthoDB" id="2536488at2759"/>
<proteinExistence type="predicted"/>
<evidence type="ECO:0000256" key="1">
    <source>
        <dbReference type="SAM" id="MobiDB-lite"/>
    </source>
</evidence>
<dbReference type="HOGENOM" id="CLU_101084_1_0_1"/>
<dbReference type="EnsemblFungi" id="MVLG_00609T0">
    <property type="protein sequence ID" value="MVLG_00609T0"/>
    <property type="gene ID" value="MVLG_00609"/>
</dbReference>
<protein>
    <recommendedName>
        <fullName evidence="6">HIG1 domain-containing protein</fullName>
    </recommendedName>
</protein>
<reference evidence="3 5" key="3">
    <citation type="journal article" date="2015" name="BMC Genomics">
        <title>Sex and parasites: genomic and transcriptomic analysis of Microbotryum lychnidis-dioicae, the biotrophic and plant-castrating anther smut fungus.</title>
        <authorList>
            <person name="Perlin M.H."/>
            <person name="Amselem J."/>
            <person name="Fontanillas E."/>
            <person name="Toh S.S."/>
            <person name="Chen Z."/>
            <person name="Goldberg J."/>
            <person name="Duplessis S."/>
            <person name="Henrissat B."/>
            <person name="Young S."/>
            <person name="Zeng Q."/>
            <person name="Aguileta G."/>
            <person name="Petit E."/>
            <person name="Badouin H."/>
            <person name="Andrews J."/>
            <person name="Razeeq D."/>
            <person name="Gabaldon T."/>
            <person name="Quesneville H."/>
            <person name="Giraud T."/>
            <person name="Hood M.E."/>
            <person name="Schultz D.J."/>
            <person name="Cuomo C.A."/>
        </authorList>
    </citation>
    <scope>NUCLEOTIDE SEQUENCE [LARGE SCALE GENOMIC DNA]</scope>
    <source>
        <strain evidence="3">P1A1 Lamole</strain>
        <strain evidence="5">p1A1 Lamole</strain>
    </source>
</reference>
<accession>U5GZK9</accession>
<feature type="compositionally biased region" description="Basic and acidic residues" evidence="1">
    <location>
        <begin position="118"/>
        <end position="130"/>
    </location>
</feature>
<name>U5GZK9_USTV1</name>
<dbReference type="InParanoid" id="U5GZK9"/>
<dbReference type="OMA" id="LGHYTWP"/>
<dbReference type="STRING" id="683840.U5GZK9"/>
<dbReference type="EMBL" id="GL541645">
    <property type="protein sequence ID" value="KDE09291.1"/>
    <property type="molecule type" value="Genomic_DNA"/>
</dbReference>
<gene>
    <name evidence="3" type="ORF">MVLG_00609</name>
</gene>
<dbReference type="EMBL" id="AEIJ01000054">
    <property type="status" value="NOT_ANNOTATED_CDS"/>
    <property type="molecule type" value="Genomic_DNA"/>
</dbReference>
<evidence type="ECO:0008006" key="6">
    <source>
        <dbReference type="Google" id="ProtNLM"/>
    </source>
</evidence>
<organism evidence="3">
    <name type="scientific">Microbotryum lychnidis-dioicae (strain p1A1 Lamole / MvSl-1064)</name>
    <name type="common">Anther smut fungus</name>
    <dbReference type="NCBI Taxonomy" id="683840"/>
    <lineage>
        <taxon>Eukaryota</taxon>
        <taxon>Fungi</taxon>
        <taxon>Dikarya</taxon>
        <taxon>Basidiomycota</taxon>
        <taxon>Pucciniomycotina</taxon>
        <taxon>Microbotryomycetes</taxon>
        <taxon>Microbotryales</taxon>
        <taxon>Microbotryaceae</taxon>
        <taxon>Microbotryum</taxon>
    </lineage>
</organism>
<keyword evidence="2" id="KW-0812">Transmembrane</keyword>
<feature type="compositionally biased region" description="Low complexity" evidence="1">
    <location>
        <begin position="132"/>
        <end position="147"/>
    </location>
</feature>
<sequence length="166" mass="19022">MTATAERVKHHAEDEELAYRLQIMGAREGAIKGTLVAGTLVALCNWRFPWMQRQTLAGKAFLTMWGTIFGMVTHADHYLLKWEAEHRRKAEEWRARARIELAAQGLVPSETTMRAWKKKDDERKADEWARKQQAQNQTTATSSTTTTDAPVVESKILQELQNRKEA</sequence>
<dbReference type="Proteomes" id="UP000017200">
    <property type="component" value="Unassembled WGS sequence"/>
</dbReference>
<reference evidence="5" key="1">
    <citation type="submission" date="2010-11" db="EMBL/GenBank/DDBJ databases">
        <title>The genome sequence of Microbotryum violaceum strain p1A1 Lamole.</title>
        <authorList>
            <person name="Cuomo C."/>
            <person name="Perlin M."/>
            <person name="Young S.K."/>
            <person name="Zeng Q."/>
            <person name="Gargeya S."/>
            <person name="Alvarado L."/>
            <person name="Berlin A."/>
            <person name="Chapman S.B."/>
            <person name="Chen Z."/>
            <person name="Freedman E."/>
            <person name="Gellesch M."/>
            <person name="Goldberg J."/>
            <person name="Griggs A."/>
            <person name="Gujja S."/>
            <person name="Heilman E."/>
            <person name="Heiman D."/>
            <person name="Howarth C."/>
            <person name="Mehta T."/>
            <person name="Neiman D."/>
            <person name="Pearson M."/>
            <person name="Roberts A."/>
            <person name="Saif S."/>
            <person name="Shea T."/>
            <person name="Shenoy N."/>
            <person name="Sisk P."/>
            <person name="Stolte C."/>
            <person name="Sykes S."/>
            <person name="White J."/>
            <person name="Yandava C."/>
            <person name="Haas B."/>
            <person name="Nusbaum C."/>
            <person name="Birren B."/>
        </authorList>
    </citation>
    <scope>NUCLEOTIDE SEQUENCE [LARGE SCALE GENOMIC DNA]</scope>
    <source>
        <strain evidence="5">p1A1 Lamole</strain>
    </source>
</reference>
<keyword evidence="2" id="KW-1133">Transmembrane helix</keyword>
<feature type="region of interest" description="Disordered" evidence="1">
    <location>
        <begin position="112"/>
        <end position="166"/>
    </location>
</feature>
<feature type="transmembrane region" description="Helical" evidence="2">
    <location>
        <begin position="29"/>
        <end position="48"/>
    </location>
</feature>
<reference evidence="4" key="4">
    <citation type="submission" date="2015-06" db="UniProtKB">
        <authorList>
            <consortium name="EnsemblFungi"/>
        </authorList>
    </citation>
    <scope>IDENTIFICATION</scope>
</reference>
<evidence type="ECO:0000313" key="4">
    <source>
        <dbReference type="EnsemblFungi" id="MVLG_00609T0"/>
    </source>
</evidence>